<keyword evidence="5 9" id="KW-0812">Transmembrane</keyword>
<dbReference type="Proteomes" id="UP000521075">
    <property type="component" value="Unassembled WGS sequence"/>
</dbReference>
<comment type="similarity">
    <text evidence="2 8">Belongs to the peptidase A24 family.</text>
</comment>
<dbReference type="GO" id="GO:0008168">
    <property type="term" value="F:methyltransferase activity"/>
    <property type="evidence" value="ECO:0007669"/>
    <property type="project" value="UniProtKB-KW"/>
</dbReference>
<name>A0A853DTF7_9MICO</name>
<dbReference type="Pfam" id="PF01478">
    <property type="entry name" value="Peptidase_A24"/>
    <property type="match status" value="1"/>
</dbReference>
<comment type="caution">
    <text evidence="13">The sequence shown here is derived from an EMBL/GenBank/DDBJ whole genome shotgun (WGS) entry which is preliminary data.</text>
</comment>
<keyword evidence="9 13" id="KW-0489">Methyltransferase</keyword>
<feature type="transmembrane region" description="Helical" evidence="10">
    <location>
        <begin position="170"/>
        <end position="190"/>
    </location>
</feature>
<evidence type="ECO:0000256" key="6">
    <source>
        <dbReference type="ARBA" id="ARBA00022989"/>
    </source>
</evidence>
<evidence type="ECO:0000313" key="14">
    <source>
        <dbReference type="Proteomes" id="UP000521075"/>
    </source>
</evidence>
<dbReference type="InterPro" id="IPR010627">
    <property type="entry name" value="Prepilin_pept_A24_N"/>
</dbReference>
<evidence type="ECO:0000259" key="12">
    <source>
        <dbReference type="Pfam" id="PF06750"/>
    </source>
</evidence>
<dbReference type="Gene3D" id="1.20.120.1220">
    <property type="match status" value="1"/>
</dbReference>
<keyword evidence="3" id="KW-1003">Cell membrane</keyword>
<gene>
    <name evidence="13" type="ORF">HNR14_002630</name>
</gene>
<dbReference type="GO" id="GO:0004190">
    <property type="term" value="F:aspartic-type endopeptidase activity"/>
    <property type="evidence" value="ECO:0007669"/>
    <property type="project" value="UniProtKB-EC"/>
</dbReference>
<dbReference type="PANTHER" id="PTHR30487:SF0">
    <property type="entry name" value="PREPILIN LEADER PEPTIDASE_N-METHYLTRANSFERASE-RELATED"/>
    <property type="match status" value="1"/>
</dbReference>
<comment type="catalytic activity">
    <reaction evidence="9">
        <text>Typically cleaves a -Gly-|-Phe- bond to release an N-terminal, basic peptide of 5-8 residues from type IV prepilin, and then N-methylates the new N-terminal amino group, the methyl donor being S-adenosyl-L-methionine.</text>
        <dbReference type="EC" id="3.4.23.43"/>
    </reaction>
</comment>
<keyword evidence="6 10" id="KW-1133">Transmembrane helix</keyword>
<keyword evidence="4" id="KW-0997">Cell inner membrane</keyword>
<feature type="domain" description="Prepilin peptidase A24 N-terminal" evidence="12">
    <location>
        <begin position="20"/>
        <end position="102"/>
    </location>
</feature>
<keyword evidence="9" id="KW-0511">Multifunctional enzyme</keyword>
<evidence type="ECO:0000256" key="3">
    <source>
        <dbReference type="ARBA" id="ARBA00022475"/>
    </source>
</evidence>
<dbReference type="InterPro" id="IPR000045">
    <property type="entry name" value="Prepilin_IV_endopep_pep"/>
</dbReference>
<evidence type="ECO:0000256" key="5">
    <source>
        <dbReference type="ARBA" id="ARBA00022692"/>
    </source>
</evidence>
<evidence type="ECO:0000256" key="1">
    <source>
        <dbReference type="ARBA" id="ARBA00004429"/>
    </source>
</evidence>
<evidence type="ECO:0000256" key="2">
    <source>
        <dbReference type="ARBA" id="ARBA00005801"/>
    </source>
</evidence>
<sequence length="279" mass="28906">MSATVMPVMLWSLVLLGGALGLAVGSFLNVVAYRLPIGGSLVSPPSACPGCGSGIRPYDNIPVLSWLVLRGRCRDCREPISWRYPVIEAATGVLFVVVAVAFLPEFSTRAPLPAAITLIAFLYLAAISVALAVIDIDTHTLPNRIVLPAYAIGGALLGTALILEGEWSRLVSAAVGCAAAFLFYLVLALARPGGMGFGDVKLAGVLGLYLGSLGWAQLAIGVFAAFVLGGVFGIALTVTRRATRTSGIPFGPWMLAGAWLGILAGGPLWAGYLRLIGLG</sequence>
<evidence type="ECO:0000259" key="11">
    <source>
        <dbReference type="Pfam" id="PF01478"/>
    </source>
</evidence>
<dbReference type="Pfam" id="PF06750">
    <property type="entry name" value="A24_N_bact"/>
    <property type="match status" value="1"/>
</dbReference>
<dbReference type="EMBL" id="JACCHJ010000001">
    <property type="protein sequence ID" value="NYK10749.1"/>
    <property type="molecule type" value="Genomic_DNA"/>
</dbReference>
<dbReference type="GO" id="GO:0005886">
    <property type="term" value="C:plasma membrane"/>
    <property type="evidence" value="ECO:0007669"/>
    <property type="project" value="UniProtKB-SubCell"/>
</dbReference>
<dbReference type="GO" id="GO:0032259">
    <property type="term" value="P:methylation"/>
    <property type="evidence" value="ECO:0007669"/>
    <property type="project" value="UniProtKB-KW"/>
</dbReference>
<dbReference type="InterPro" id="IPR014032">
    <property type="entry name" value="Peptidase_A24A_bac"/>
</dbReference>
<keyword evidence="14" id="KW-1185">Reference proteome</keyword>
<evidence type="ECO:0000256" key="8">
    <source>
        <dbReference type="RuleBase" id="RU003793"/>
    </source>
</evidence>
<organism evidence="13 14">
    <name type="scientific">Leifsonia naganoensis</name>
    <dbReference type="NCBI Taxonomy" id="150025"/>
    <lineage>
        <taxon>Bacteria</taxon>
        <taxon>Bacillati</taxon>
        <taxon>Actinomycetota</taxon>
        <taxon>Actinomycetes</taxon>
        <taxon>Micrococcales</taxon>
        <taxon>Microbacteriaceae</taxon>
        <taxon>Leifsonia</taxon>
    </lineage>
</organism>
<keyword evidence="7 10" id="KW-0472">Membrane</keyword>
<comment type="function">
    <text evidence="9">Plays an essential role in type IV pili and type II pseudopili formation by proteolytically removing the leader sequence from substrate proteins and subsequently monomethylating the alpha-amino group of the newly exposed N-terminal phenylalanine.</text>
</comment>
<comment type="subcellular location">
    <subcellularLocation>
        <location evidence="1">Cell inner membrane</location>
        <topology evidence="1">Multi-pass membrane protein</topology>
    </subcellularLocation>
    <subcellularLocation>
        <location evidence="9">Cell membrane</location>
        <topology evidence="9">Multi-pass membrane protein</topology>
    </subcellularLocation>
</comment>
<dbReference type="EC" id="3.4.23.43" evidence="9"/>
<dbReference type="AlphaFoldDB" id="A0A853DTF7"/>
<evidence type="ECO:0000256" key="7">
    <source>
        <dbReference type="ARBA" id="ARBA00023136"/>
    </source>
</evidence>
<dbReference type="EC" id="2.1.1.-" evidence="9"/>
<evidence type="ECO:0000313" key="13">
    <source>
        <dbReference type="EMBL" id="NYK10749.1"/>
    </source>
</evidence>
<keyword evidence="9" id="KW-0645">Protease</keyword>
<feature type="transmembrane region" description="Helical" evidence="10">
    <location>
        <begin position="84"/>
        <end position="103"/>
    </location>
</feature>
<feature type="transmembrane region" description="Helical" evidence="10">
    <location>
        <begin position="250"/>
        <end position="270"/>
    </location>
</feature>
<keyword evidence="9 13" id="KW-0378">Hydrolase</keyword>
<dbReference type="InterPro" id="IPR050882">
    <property type="entry name" value="Prepilin_peptidase/N-MTase"/>
</dbReference>
<dbReference type="PANTHER" id="PTHR30487">
    <property type="entry name" value="TYPE 4 PREPILIN-LIKE PROTEINS LEADER PEPTIDE-PROCESSING ENZYME"/>
    <property type="match status" value="1"/>
</dbReference>
<keyword evidence="9 13" id="KW-0808">Transferase</keyword>
<evidence type="ECO:0000256" key="9">
    <source>
        <dbReference type="RuleBase" id="RU003794"/>
    </source>
</evidence>
<feature type="domain" description="Prepilin type IV endopeptidase peptidase" evidence="11">
    <location>
        <begin position="123"/>
        <end position="234"/>
    </location>
</feature>
<protein>
    <recommendedName>
        <fullName evidence="9">Prepilin leader peptidase/N-methyltransferase</fullName>
        <ecNumber evidence="9">2.1.1.-</ecNumber>
        <ecNumber evidence="9">3.4.23.43</ecNumber>
    </recommendedName>
</protein>
<feature type="transmembrane region" description="Helical" evidence="10">
    <location>
        <begin position="115"/>
        <end position="133"/>
    </location>
</feature>
<reference evidence="13 14" key="1">
    <citation type="submission" date="2020-07" db="EMBL/GenBank/DDBJ databases">
        <title>Sequencing the genomes of 1000 actinobacteria strains.</title>
        <authorList>
            <person name="Klenk H.-P."/>
        </authorList>
    </citation>
    <scope>NUCLEOTIDE SEQUENCE [LARGE SCALE GENOMIC DNA]</scope>
    <source>
        <strain evidence="13 14">DSM 15166</strain>
    </source>
</reference>
<dbReference type="GO" id="GO:0006465">
    <property type="term" value="P:signal peptide processing"/>
    <property type="evidence" value="ECO:0007669"/>
    <property type="project" value="TreeGrafter"/>
</dbReference>
<feature type="transmembrane region" description="Helical" evidence="10">
    <location>
        <begin position="145"/>
        <end position="163"/>
    </location>
</feature>
<accession>A0A853DTF7</accession>
<dbReference type="RefSeq" id="WP_179701427.1">
    <property type="nucleotide sequence ID" value="NZ_BAAAHA010000014.1"/>
</dbReference>
<dbReference type="PRINTS" id="PR00864">
    <property type="entry name" value="PREPILNPTASE"/>
</dbReference>
<proteinExistence type="inferred from homology"/>
<evidence type="ECO:0000256" key="10">
    <source>
        <dbReference type="SAM" id="Phobius"/>
    </source>
</evidence>
<evidence type="ECO:0000256" key="4">
    <source>
        <dbReference type="ARBA" id="ARBA00022519"/>
    </source>
</evidence>
<feature type="transmembrane region" description="Helical" evidence="10">
    <location>
        <begin position="215"/>
        <end position="238"/>
    </location>
</feature>